<proteinExistence type="inferred from homology"/>
<dbReference type="GO" id="GO:0071555">
    <property type="term" value="P:cell wall organization"/>
    <property type="evidence" value="ECO:0007669"/>
    <property type="project" value="UniProtKB-UniRule"/>
</dbReference>
<dbReference type="GO" id="GO:0071972">
    <property type="term" value="F:peptidoglycan L,D-transpeptidase activity"/>
    <property type="evidence" value="ECO:0007669"/>
    <property type="project" value="TreeGrafter"/>
</dbReference>
<dbReference type="Proteomes" id="UP000056968">
    <property type="component" value="Chromosome"/>
</dbReference>
<dbReference type="EMBL" id="CP013264">
    <property type="protein sequence ID" value="ALR21138.1"/>
    <property type="molecule type" value="Genomic_DNA"/>
</dbReference>
<accession>A0A0S3F0F0</accession>
<evidence type="ECO:0000313" key="9">
    <source>
        <dbReference type="EMBL" id="ALR21138.1"/>
    </source>
</evidence>
<evidence type="ECO:0000259" key="8">
    <source>
        <dbReference type="PROSITE" id="PS52029"/>
    </source>
</evidence>
<dbReference type="GO" id="GO:0016740">
    <property type="term" value="F:transferase activity"/>
    <property type="evidence" value="ECO:0007669"/>
    <property type="project" value="UniProtKB-KW"/>
</dbReference>
<dbReference type="UniPathway" id="UPA00219"/>
<protein>
    <recommendedName>
        <fullName evidence="8">L,D-TPase catalytic domain-containing protein</fullName>
    </recommendedName>
</protein>
<evidence type="ECO:0000256" key="6">
    <source>
        <dbReference type="ARBA" id="ARBA00023316"/>
    </source>
</evidence>
<dbReference type="PANTHER" id="PTHR30582:SF2">
    <property type="entry name" value="L,D-TRANSPEPTIDASE YCIB-RELATED"/>
    <property type="match status" value="1"/>
</dbReference>
<feature type="active site" description="Proton donor/acceptor" evidence="7">
    <location>
        <position position="180"/>
    </location>
</feature>
<evidence type="ECO:0000256" key="3">
    <source>
        <dbReference type="ARBA" id="ARBA00022679"/>
    </source>
</evidence>
<dbReference type="Pfam" id="PF03734">
    <property type="entry name" value="YkuD"/>
    <property type="match status" value="1"/>
</dbReference>
<keyword evidence="3" id="KW-0808">Transferase</keyword>
<evidence type="ECO:0000256" key="2">
    <source>
        <dbReference type="ARBA" id="ARBA00005992"/>
    </source>
</evidence>
<dbReference type="Gene3D" id="2.40.440.10">
    <property type="entry name" value="L,D-transpeptidase catalytic domain-like"/>
    <property type="match status" value="1"/>
</dbReference>
<organism evidence="9 10">
    <name type="scientific">Sphingobium baderi</name>
    <dbReference type="NCBI Taxonomy" id="1332080"/>
    <lineage>
        <taxon>Bacteria</taxon>
        <taxon>Pseudomonadati</taxon>
        <taxon>Pseudomonadota</taxon>
        <taxon>Alphaproteobacteria</taxon>
        <taxon>Sphingomonadales</taxon>
        <taxon>Sphingomonadaceae</taxon>
        <taxon>Sphingobium</taxon>
    </lineage>
</organism>
<keyword evidence="6 7" id="KW-0961">Cell wall biogenesis/degradation</keyword>
<dbReference type="KEGG" id="sbd:ATN00_13385"/>
<evidence type="ECO:0000313" key="10">
    <source>
        <dbReference type="Proteomes" id="UP000056968"/>
    </source>
</evidence>
<dbReference type="GO" id="GO:0005576">
    <property type="term" value="C:extracellular region"/>
    <property type="evidence" value="ECO:0007669"/>
    <property type="project" value="TreeGrafter"/>
</dbReference>
<evidence type="ECO:0000256" key="5">
    <source>
        <dbReference type="ARBA" id="ARBA00022984"/>
    </source>
</evidence>
<dbReference type="RefSeq" id="WP_062065478.1">
    <property type="nucleotide sequence ID" value="NZ_CP013264.1"/>
</dbReference>
<dbReference type="GO" id="GO:0018104">
    <property type="term" value="P:peptidoglycan-protein cross-linking"/>
    <property type="evidence" value="ECO:0007669"/>
    <property type="project" value="TreeGrafter"/>
</dbReference>
<dbReference type="AlphaFoldDB" id="A0A0S3F0F0"/>
<comment type="similarity">
    <text evidence="2">Belongs to the YkuD family.</text>
</comment>
<dbReference type="PROSITE" id="PS52029">
    <property type="entry name" value="LD_TPASE"/>
    <property type="match status" value="1"/>
</dbReference>
<comment type="pathway">
    <text evidence="1 7">Cell wall biogenesis; peptidoglycan biosynthesis.</text>
</comment>
<evidence type="ECO:0000256" key="1">
    <source>
        <dbReference type="ARBA" id="ARBA00004752"/>
    </source>
</evidence>
<name>A0A0S3F0F0_9SPHN</name>
<gene>
    <name evidence="9" type="ORF">ATN00_13385</name>
</gene>
<keyword evidence="5 7" id="KW-0573">Peptidoglycan synthesis</keyword>
<dbReference type="STRING" id="1332080.ATN00_13385"/>
<feature type="domain" description="L,D-TPase catalytic" evidence="8">
    <location>
        <begin position="109"/>
        <end position="217"/>
    </location>
</feature>
<sequence>MAGFLTGLVKGFGPKLAIGAGLGAAGLLVASKIDRPAATEGKTAEVSPEEKKTAAVALAGTKPAERSRSQPMTVDPHALVVKRVLKIDGPFRHGDYVWDESGAPTTGPVIITIDLKAQTLSVFRGGYEIGAAVILYGADDKPSPLGAFPITEKDADHVSNLYDAPMPYMLRLTNDGVAIHGSDVQWGNATHGCIGVPTPFAKKLFGATKLGDMAIITNGRMLDTSHADPA</sequence>
<dbReference type="OrthoDB" id="463216at2"/>
<dbReference type="CDD" id="cd16913">
    <property type="entry name" value="YkuD_like"/>
    <property type="match status" value="1"/>
</dbReference>
<dbReference type="SUPFAM" id="SSF141523">
    <property type="entry name" value="L,D-transpeptidase catalytic domain-like"/>
    <property type="match status" value="1"/>
</dbReference>
<reference evidence="9 10" key="1">
    <citation type="submission" date="2015-11" db="EMBL/GenBank/DDBJ databases">
        <title>A Two-component Flavoprotein Monooxygenase System MeaXY Responsible for para-Hydroxylation of 2-Methyl-6-ethylaniline and 2,6-Diethylaniline in Sphingobium baderi DE-13.</title>
        <authorList>
            <person name="Cheng M."/>
            <person name="Meng Q."/>
            <person name="Yang Y."/>
            <person name="Chu C."/>
            <person name="Yan X."/>
            <person name="He J."/>
            <person name="Li S."/>
        </authorList>
    </citation>
    <scope>NUCLEOTIDE SEQUENCE [LARGE SCALE GENOMIC DNA]</scope>
    <source>
        <strain evidence="9 10">DE-13</strain>
    </source>
</reference>
<dbReference type="PANTHER" id="PTHR30582">
    <property type="entry name" value="L,D-TRANSPEPTIDASE"/>
    <property type="match status" value="1"/>
</dbReference>
<dbReference type="GO" id="GO:0008360">
    <property type="term" value="P:regulation of cell shape"/>
    <property type="evidence" value="ECO:0007669"/>
    <property type="project" value="UniProtKB-UniRule"/>
</dbReference>
<dbReference type="InterPro" id="IPR038063">
    <property type="entry name" value="Transpep_catalytic_dom"/>
</dbReference>
<keyword evidence="4 7" id="KW-0133">Cell shape</keyword>
<keyword evidence="10" id="KW-1185">Reference proteome</keyword>
<feature type="active site" description="Nucleophile" evidence="7">
    <location>
        <position position="193"/>
    </location>
</feature>
<dbReference type="InterPro" id="IPR005490">
    <property type="entry name" value="LD_TPept_cat_dom"/>
</dbReference>
<dbReference type="InterPro" id="IPR050979">
    <property type="entry name" value="LD-transpeptidase"/>
</dbReference>
<evidence type="ECO:0000256" key="7">
    <source>
        <dbReference type="PROSITE-ProRule" id="PRU01373"/>
    </source>
</evidence>
<evidence type="ECO:0000256" key="4">
    <source>
        <dbReference type="ARBA" id="ARBA00022960"/>
    </source>
</evidence>